<name>A0A165JKU5_9BASI</name>
<organism evidence="5 6">
    <name type="scientific">Calocera cornea HHB12733</name>
    <dbReference type="NCBI Taxonomy" id="1353952"/>
    <lineage>
        <taxon>Eukaryota</taxon>
        <taxon>Fungi</taxon>
        <taxon>Dikarya</taxon>
        <taxon>Basidiomycota</taxon>
        <taxon>Agaricomycotina</taxon>
        <taxon>Dacrymycetes</taxon>
        <taxon>Dacrymycetales</taxon>
        <taxon>Dacrymycetaceae</taxon>
        <taxon>Calocera</taxon>
    </lineage>
</organism>
<keyword evidence="2" id="KW-0539">Nucleus</keyword>
<feature type="region of interest" description="Disordered" evidence="3">
    <location>
        <begin position="144"/>
        <end position="209"/>
    </location>
</feature>
<dbReference type="InParanoid" id="A0A165JKU5"/>
<dbReference type="CDD" id="cd00067">
    <property type="entry name" value="GAL4"/>
    <property type="match status" value="1"/>
</dbReference>
<dbReference type="GO" id="GO:0005634">
    <property type="term" value="C:nucleus"/>
    <property type="evidence" value="ECO:0007669"/>
    <property type="project" value="UniProtKB-SubCell"/>
</dbReference>
<accession>A0A165JKU5</accession>
<feature type="domain" description="Zn(2)-C6 fungal-type" evidence="4">
    <location>
        <begin position="80"/>
        <end position="111"/>
    </location>
</feature>
<dbReference type="PROSITE" id="PS00463">
    <property type="entry name" value="ZN2_CY6_FUNGAL_1"/>
    <property type="match status" value="1"/>
</dbReference>
<evidence type="ECO:0000256" key="2">
    <source>
        <dbReference type="ARBA" id="ARBA00023242"/>
    </source>
</evidence>
<dbReference type="EMBL" id="KV423919">
    <property type="protein sequence ID" value="KZT61969.1"/>
    <property type="molecule type" value="Genomic_DNA"/>
</dbReference>
<reference evidence="5 6" key="1">
    <citation type="journal article" date="2016" name="Mol. Biol. Evol.">
        <title>Comparative Genomics of Early-Diverging Mushroom-Forming Fungi Provides Insights into the Origins of Lignocellulose Decay Capabilities.</title>
        <authorList>
            <person name="Nagy L.G."/>
            <person name="Riley R."/>
            <person name="Tritt A."/>
            <person name="Adam C."/>
            <person name="Daum C."/>
            <person name="Floudas D."/>
            <person name="Sun H."/>
            <person name="Yadav J.S."/>
            <person name="Pangilinan J."/>
            <person name="Larsson K.H."/>
            <person name="Matsuura K."/>
            <person name="Barry K."/>
            <person name="Labutti K."/>
            <person name="Kuo R."/>
            <person name="Ohm R.A."/>
            <person name="Bhattacharya S.S."/>
            <person name="Shirouzu T."/>
            <person name="Yoshinaga Y."/>
            <person name="Martin F.M."/>
            <person name="Grigoriev I.V."/>
            <person name="Hibbett D.S."/>
        </authorList>
    </citation>
    <scope>NUCLEOTIDE SEQUENCE [LARGE SCALE GENOMIC DNA]</scope>
    <source>
        <strain evidence="5 6">HHB12733</strain>
    </source>
</reference>
<evidence type="ECO:0000313" key="6">
    <source>
        <dbReference type="Proteomes" id="UP000076842"/>
    </source>
</evidence>
<dbReference type="GO" id="GO:0008270">
    <property type="term" value="F:zinc ion binding"/>
    <property type="evidence" value="ECO:0007669"/>
    <property type="project" value="InterPro"/>
</dbReference>
<dbReference type="InterPro" id="IPR001138">
    <property type="entry name" value="Zn2Cys6_DnaBD"/>
</dbReference>
<dbReference type="InterPro" id="IPR036864">
    <property type="entry name" value="Zn2-C6_fun-type_DNA-bd_sf"/>
</dbReference>
<dbReference type="InterPro" id="IPR021858">
    <property type="entry name" value="Fun_TF"/>
</dbReference>
<feature type="region of interest" description="Disordered" evidence="3">
    <location>
        <begin position="226"/>
        <end position="249"/>
    </location>
</feature>
<dbReference type="PANTHER" id="PTHR37534">
    <property type="entry name" value="TRANSCRIPTIONAL ACTIVATOR PROTEIN UGA3"/>
    <property type="match status" value="1"/>
</dbReference>
<evidence type="ECO:0000259" key="4">
    <source>
        <dbReference type="PROSITE" id="PS50048"/>
    </source>
</evidence>
<comment type="subcellular location">
    <subcellularLocation>
        <location evidence="1">Nucleus</location>
    </subcellularLocation>
</comment>
<sequence length="729" mass="80354">MQTQTLPYTNGVSPNGALRPLAPALESVVASVIQGPIGTPPNHHHHSRPHAPSPSPSPGRPSHMIRKGKRAEAVAREKTGCWSCRIRRKKCHGKEPGTDDCSDCLRLGIECLGWGEKRPEWLKKSVEEKRERIKMDLLARNMIKGQRKSGLSSPRGTLDGESESPPPSVPAAYGGPVSPYNHRGLNGSYGHGPPYPTPPSTLYSSMNGTAPLQAQNGMVLPQATRMESPEPMHSLSSDSSSTTAVDKTSPGLPMLAYPNQYFPHVHIPGSGATTYDRVHLEAAANGTAGLRSTPSAMDWGHRQADKLLQDLEEQSEDDTPMEEISLAKSQAEETTLGTFKSLGTTKLDEEQWRWLTHYDKEVLPMQFLLHGQETRQLMLNVALASESPSAMLCLAAVHHYQLHPNYTPTARDKYWVSAVTSLSEGVRSPQDALTALHLVSVSLFSGCQPEWAPFVNMARNWCQSAFPGNDGNAFRRALVSSDALTKFVSKTTLWMDIFGAISTQTVPRFLPWYRSLMKPKPNGVEADAIDMDKLMGCDNEVMLAFAEIAALDAWKLEQPTSWSNFLLVEMATRISKELLDSARPLVPPRPVTGERDDLLARKQMSAVFRASAKVYLHTVVSGYRPAVPEIQLAVSETIACLKAINSTEKKPYDRSLVLPLFIAGVMTDDAAQRRFIEGRLSSIKDLSVGNCAQVLTLMRRVWQKRAEANGAEVSWRDTMKEMNMSLLFV</sequence>
<dbReference type="PANTHER" id="PTHR37534:SF20">
    <property type="entry name" value="PRO1A C6 ZINK-FINGER PROTEIN"/>
    <property type="match status" value="1"/>
</dbReference>
<evidence type="ECO:0000256" key="1">
    <source>
        <dbReference type="ARBA" id="ARBA00004123"/>
    </source>
</evidence>
<dbReference type="STRING" id="1353952.A0A165JKU5"/>
<keyword evidence="6" id="KW-1185">Reference proteome</keyword>
<dbReference type="Pfam" id="PF11951">
    <property type="entry name" value="Fungal_trans_2"/>
    <property type="match status" value="1"/>
</dbReference>
<proteinExistence type="predicted"/>
<dbReference type="SMART" id="SM00066">
    <property type="entry name" value="GAL4"/>
    <property type="match status" value="1"/>
</dbReference>
<feature type="region of interest" description="Disordered" evidence="3">
    <location>
        <begin position="34"/>
        <end position="72"/>
    </location>
</feature>
<protein>
    <recommendedName>
        <fullName evidence="4">Zn(2)-C6 fungal-type domain-containing protein</fullName>
    </recommendedName>
</protein>
<evidence type="ECO:0000256" key="3">
    <source>
        <dbReference type="SAM" id="MobiDB-lite"/>
    </source>
</evidence>
<dbReference type="PROSITE" id="PS50048">
    <property type="entry name" value="ZN2_CY6_FUNGAL_2"/>
    <property type="match status" value="1"/>
</dbReference>
<dbReference type="OrthoDB" id="5419315at2759"/>
<dbReference type="Gene3D" id="4.10.240.10">
    <property type="entry name" value="Zn(2)-C6 fungal-type DNA-binding domain"/>
    <property type="match status" value="1"/>
</dbReference>
<dbReference type="Proteomes" id="UP000076842">
    <property type="component" value="Unassembled WGS sequence"/>
</dbReference>
<dbReference type="SUPFAM" id="SSF57701">
    <property type="entry name" value="Zn2/Cys6 DNA-binding domain"/>
    <property type="match status" value="1"/>
</dbReference>
<dbReference type="Pfam" id="PF00172">
    <property type="entry name" value="Zn_clus"/>
    <property type="match status" value="1"/>
</dbReference>
<evidence type="ECO:0000313" key="5">
    <source>
        <dbReference type="EMBL" id="KZT61969.1"/>
    </source>
</evidence>
<dbReference type="AlphaFoldDB" id="A0A165JKU5"/>
<gene>
    <name evidence="5" type="ORF">CALCODRAFT_304089</name>
</gene>
<dbReference type="GO" id="GO:0000981">
    <property type="term" value="F:DNA-binding transcription factor activity, RNA polymerase II-specific"/>
    <property type="evidence" value="ECO:0007669"/>
    <property type="project" value="InterPro"/>
</dbReference>